<dbReference type="AlphaFoldDB" id="A0AAV0BPK6"/>
<evidence type="ECO:0000256" key="1">
    <source>
        <dbReference type="SAM" id="SignalP"/>
    </source>
</evidence>
<feature type="chain" id="PRO_5043829933" evidence="1">
    <location>
        <begin position="19"/>
        <end position="144"/>
    </location>
</feature>
<organism evidence="2 3">
    <name type="scientific">Phakopsora pachyrhizi</name>
    <name type="common">Asian soybean rust disease fungus</name>
    <dbReference type="NCBI Taxonomy" id="170000"/>
    <lineage>
        <taxon>Eukaryota</taxon>
        <taxon>Fungi</taxon>
        <taxon>Dikarya</taxon>
        <taxon>Basidiomycota</taxon>
        <taxon>Pucciniomycotina</taxon>
        <taxon>Pucciniomycetes</taxon>
        <taxon>Pucciniales</taxon>
        <taxon>Phakopsoraceae</taxon>
        <taxon>Phakopsora</taxon>
    </lineage>
</organism>
<evidence type="ECO:0000313" key="3">
    <source>
        <dbReference type="Proteomes" id="UP001153365"/>
    </source>
</evidence>
<accession>A0AAV0BPK6</accession>
<reference evidence="2" key="1">
    <citation type="submission" date="2022-06" db="EMBL/GenBank/DDBJ databases">
        <authorList>
            <consortium name="SYNGENTA / RWTH Aachen University"/>
        </authorList>
    </citation>
    <scope>NUCLEOTIDE SEQUENCE</scope>
</reference>
<sequence length="144" mass="16240">MFLLIYCYLGMIILNVSSNVYCYTIDDPIKVNCTLRAEPQIEDYNFFSDDYTECINSEGSIIHKCDPGSCFNNAVCDNCYNLSSVHMPRQKTNNLTCQNSYTIPNVSKSATRNISNYITCDSALGNHLCKGPCKFFKSCDICTK</sequence>
<keyword evidence="3" id="KW-1185">Reference proteome</keyword>
<feature type="signal peptide" evidence="1">
    <location>
        <begin position="1"/>
        <end position="18"/>
    </location>
</feature>
<comment type="caution">
    <text evidence="2">The sequence shown here is derived from an EMBL/GenBank/DDBJ whole genome shotgun (WGS) entry which is preliminary data.</text>
</comment>
<keyword evidence="1" id="KW-0732">Signal</keyword>
<evidence type="ECO:0000313" key="2">
    <source>
        <dbReference type="EMBL" id="CAH7687961.1"/>
    </source>
</evidence>
<dbReference type="Proteomes" id="UP001153365">
    <property type="component" value="Unassembled WGS sequence"/>
</dbReference>
<gene>
    <name evidence="2" type="ORF">PPACK8108_LOCUS22834</name>
</gene>
<dbReference type="EMBL" id="CALTRL010005923">
    <property type="protein sequence ID" value="CAH7687961.1"/>
    <property type="molecule type" value="Genomic_DNA"/>
</dbReference>
<proteinExistence type="predicted"/>
<protein>
    <submittedName>
        <fullName evidence="2">Expressed protein</fullName>
    </submittedName>
</protein>
<name>A0AAV0BPK6_PHAPC</name>